<dbReference type="PROSITE" id="PS50110">
    <property type="entry name" value="RESPONSE_REGULATORY"/>
    <property type="match status" value="1"/>
</dbReference>
<keyword evidence="11" id="KW-1185">Reference proteome</keyword>
<keyword evidence="6" id="KW-0812">Transmembrane</keyword>
<dbReference type="Gene3D" id="3.30.565.10">
    <property type="entry name" value="Histidine kinase-like ATPase, C-terminal domain"/>
    <property type="match status" value="1"/>
</dbReference>
<feature type="transmembrane region" description="Helical" evidence="6">
    <location>
        <begin position="74"/>
        <end position="93"/>
    </location>
</feature>
<feature type="transmembrane region" description="Helical" evidence="6">
    <location>
        <begin position="175"/>
        <end position="193"/>
    </location>
</feature>
<dbReference type="InterPro" id="IPR000792">
    <property type="entry name" value="Tscrpt_reg_LuxR_C"/>
</dbReference>
<dbReference type="InterPro" id="IPR036388">
    <property type="entry name" value="WH-like_DNA-bd_sf"/>
</dbReference>
<dbReference type="SUPFAM" id="SSF47384">
    <property type="entry name" value="Homodimeric domain of signal transducing histidine kinase"/>
    <property type="match status" value="1"/>
</dbReference>
<dbReference type="PRINTS" id="PR00038">
    <property type="entry name" value="HTHLUXR"/>
</dbReference>
<feature type="domain" description="Histidine kinase" evidence="8">
    <location>
        <begin position="262"/>
        <end position="476"/>
    </location>
</feature>
<evidence type="ECO:0000259" key="8">
    <source>
        <dbReference type="PROSITE" id="PS50109"/>
    </source>
</evidence>
<dbReference type="InterPro" id="IPR036097">
    <property type="entry name" value="HisK_dim/P_sf"/>
</dbReference>
<dbReference type="InterPro" id="IPR003661">
    <property type="entry name" value="HisK_dim/P_dom"/>
</dbReference>
<dbReference type="SMART" id="SM00448">
    <property type="entry name" value="REC"/>
    <property type="match status" value="1"/>
</dbReference>
<evidence type="ECO:0000256" key="3">
    <source>
        <dbReference type="ARBA" id="ARBA00022553"/>
    </source>
</evidence>
<dbReference type="SUPFAM" id="SSF46894">
    <property type="entry name" value="C-terminal effector domain of the bipartite response regulators"/>
    <property type="match status" value="1"/>
</dbReference>
<evidence type="ECO:0000256" key="1">
    <source>
        <dbReference type="ARBA" id="ARBA00000085"/>
    </source>
</evidence>
<proteinExistence type="predicted"/>
<dbReference type="InterPro" id="IPR005467">
    <property type="entry name" value="His_kinase_dom"/>
</dbReference>
<dbReference type="EC" id="2.7.13.3" evidence="2"/>
<dbReference type="InterPro" id="IPR003594">
    <property type="entry name" value="HATPase_dom"/>
</dbReference>
<keyword evidence="4" id="KW-0238">DNA-binding</keyword>
<dbReference type="Gene3D" id="3.40.50.2300">
    <property type="match status" value="1"/>
</dbReference>
<dbReference type="SUPFAM" id="SSF55874">
    <property type="entry name" value="ATPase domain of HSP90 chaperone/DNA topoisomerase II/histidine kinase"/>
    <property type="match status" value="1"/>
</dbReference>
<dbReference type="AlphaFoldDB" id="A0A2P8HEJ8"/>
<keyword evidence="10" id="KW-0808">Transferase</keyword>
<dbReference type="GO" id="GO:0006355">
    <property type="term" value="P:regulation of DNA-templated transcription"/>
    <property type="evidence" value="ECO:0007669"/>
    <property type="project" value="InterPro"/>
</dbReference>
<feature type="transmembrane region" description="Helical" evidence="6">
    <location>
        <begin position="6"/>
        <end position="31"/>
    </location>
</feature>
<dbReference type="InterPro" id="IPR011006">
    <property type="entry name" value="CheY-like_superfamily"/>
</dbReference>
<dbReference type="EMBL" id="PYAW01000005">
    <property type="protein sequence ID" value="PSL44633.1"/>
    <property type="molecule type" value="Genomic_DNA"/>
</dbReference>
<dbReference type="InterPro" id="IPR004358">
    <property type="entry name" value="Sig_transdc_His_kin-like_C"/>
</dbReference>
<dbReference type="CDD" id="cd00075">
    <property type="entry name" value="HATPase"/>
    <property type="match status" value="1"/>
</dbReference>
<feature type="transmembrane region" description="Helical" evidence="6">
    <location>
        <begin position="199"/>
        <end position="216"/>
    </location>
</feature>
<feature type="modified residue" description="4-aspartylphosphate" evidence="5">
    <location>
        <position position="563"/>
    </location>
</feature>
<dbReference type="SMART" id="SM00387">
    <property type="entry name" value="HATPase_c"/>
    <property type="match status" value="1"/>
</dbReference>
<evidence type="ECO:0000259" key="9">
    <source>
        <dbReference type="PROSITE" id="PS50110"/>
    </source>
</evidence>
<dbReference type="OrthoDB" id="9797097at2"/>
<evidence type="ECO:0000313" key="10">
    <source>
        <dbReference type="EMBL" id="PSL44633.1"/>
    </source>
</evidence>
<dbReference type="CDD" id="cd06170">
    <property type="entry name" value="LuxR_C_like"/>
    <property type="match status" value="1"/>
</dbReference>
<dbReference type="PROSITE" id="PS50043">
    <property type="entry name" value="HTH_LUXR_2"/>
    <property type="match status" value="1"/>
</dbReference>
<dbReference type="InterPro" id="IPR016032">
    <property type="entry name" value="Sig_transdc_resp-reg_C-effctor"/>
</dbReference>
<dbReference type="Pfam" id="PF02518">
    <property type="entry name" value="HATPase_c"/>
    <property type="match status" value="1"/>
</dbReference>
<dbReference type="Proteomes" id="UP000240971">
    <property type="component" value="Unassembled WGS sequence"/>
</dbReference>
<feature type="transmembrane region" description="Helical" evidence="6">
    <location>
        <begin position="38"/>
        <end position="54"/>
    </location>
</feature>
<comment type="catalytic activity">
    <reaction evidence="1">
        <text>ATP + protein L-histidine = ADP + protein N-phospho-L-histidine.</text>
        <dbReference type="EC" id="2.7.13.3"/>
    </reaction>
</comment>
<evidence type="ECO:0000256" key="4">
    <source>
        <dbReference type="ARBA" id="ARBA00023125"/>
    </source>
</evidence>
<dbReference type="PANTHER" id="PTHR43547">
    <property type="entry name" value="TWO-COMPONENT HISTIDINE KINASE"/>
    <property type="match status" value="1"/>
</dbReference>
<gene>
    <name evidence="10" type="ORF">CLV51_1055</name>
</gene>
<evidence type="ECO:0000313" key="11">
    <source>
        <dbReference type="Proteomes" id="UP000240971"/>
    </source>
</evidence>
<dbReference type="Pfam" id="PF00072">
    <property type="entry name" value="Response_reg"/>
    <property type="match status" value="1"/>
</dbReference>
<dbReference type="RefSeq" id="WP_158267088.1">
    <property type="nucleotide sequence ID" value="NZ_PYAW01000005.1"/>
</dbReference>
<name>A0A2P8HEJ8_CHINA</name>
<dbReference type="PANTHER" id="PTHR43547:SF2">
    <property type="entry name" value="HYBRID SIGNAL TRANSDUCTION HISTIDINE KINASE C"/>
    <property type="match status" value="1"/>
</dbReference>
<evidence type="ECO:0000256" key="2">
    <source>
        <dbReference type="ARBA" id="ARBA00012438"/>
    </source>
</evidence>
<dbReference type="PROSITE" id="PS50109">
    <property type="entry name" value="HIS_KIN"/>
    <property type="match status" value="1"/>
</dbReference>
<keyword evidence="3 5" id="KW-0597">Phosphoprotein</keyword>
<dbReference type="PROSITE" id="PS00622">
    <property type="entry name" value="HTH_LUXR_1"/>
    <property type="match status" value="1"/>
</dbReference>
<dbReference type="InterPro" id="IPR001789">
    <property type="entry name" value="Sig_transdc_resp-reg_receiver"/>
</dbReference>
<evidence type="ECO:0000259" key="7">
    <source>
        <dbReference type="PROSITE" id="PS50043"/>
    </source>
</evidence>
<accession>A0A2P8HEJ8</accession>
<dbReference type="PRINTS" id="PR00344">
    <property type="entry name" value="BCTRLSENSOR"/>
</dbReference>
<dbReference type="GO" id="GO:0000155">
    <property type="term" value="F:phosphorelay sensor kinase activity"/>
    <property type="evidence" value="ECO:0007669"/>
    <property type="project" value="InterPro"/>
</dbReference>
<comment type="caution">
    <text evidence="10">The sequence shown here is derived from an EMBL/GenBank/DDBJ whole genome shotgun (WGS) entry which is preliminary data.</text>
</comment>
<evidence type="ECO:0000256" key="5">
    <source>
        <dbReference type="PROSITE-ProRule" id="PRU00169"/>
    </source>
</evidence>
<sequence>MIHLPISVNLVILVLIILEIAIFVHQSILYFARPHEKGRLWHTLLIGLLILYNFDETLFMLPDPHIPLPYITQGIISESTGYFVTAYIPFYAYKTMNFKGDRTGFHGWYGWLFVLIPTLTFFFIYYPISENLLLTRRYVFIIPGLYAITALYATGKWIFMEYKEDNNRIITRERLYIFLAIIFWCTQPLVGAFAGAPKWIVGLFSNVFFLVLNAFFMRQLVRKSRREYNLLQESNRTLSEKVRERTAQLEASNEQRTNTFVNLVHETKTPITLINNYLEEYIAKYGHKKELTIVKNSIDKLNRNISNLFELERYNKGFIIYDHAQLTDFSQVLSDNLILFKSYCNKKNLVLLAEIEEDVWIKADPDAINAIVINVIENAIKFTCSPGKIRVTLATDGTGIYFIVKDNGIGIHEGLRVKIFEPYYQINSLKGGFQGMGLGLPIVKKTVDDLKGQISTDNNPDEEHGTIMTIVLNRYIPGEKEDSLSTYSVPNYSGLEIEITELIDTDYNDQLKTILIIEDNRAMIHYLFSKLVDTYNVVLALNGTEALAKLKSYAAYPDLIVSDVMMDKMDGFKFASVLSEIPEWRHIPFIFLTAKSTPGDKLIGLELGAVDYIQKPFSTIELLQKVSSILENRDHQKTTMINTMIHALNKMGSRDKMQEDIVSKRVQNHKIFNLSGREIEIIQLVRQGITYKQIAENLCLSEKTIDKHIQNIFLKIKVTNKTQLLLKLDT</sequence>
<protein>
    <recommendedName>
        <fullName evidence="2">histidine kinase</fullName>
        <ecNumber evidence="2">2.7.13.3</ecNumber>
    </recommendedName>
</protein>
<keyword evidence="10" id="KW-0418">Kinase</keyword>
<keyword evidence="6" id="KW-0472">Membrane</keyword>
<dbReference type="Pfam" id="PF00196">
    <property type="entry name" value="GerE"/>
    <property type="match status" value="1"/>
</dbReference>
<dbReference type="SUPFAM" id="SSF52172">
    <property type="entry name" value="CheY-like"/>
    <property type="match status" value="1"/>
</dbReference>
<dbReference type="Gene3D" id="1.10.287.130">
    <property type="match status" value="1"/>
</dbReference>
<feature type="domain" description="HTH luxR-type" evidence="7">
    <location>
        <begin position="667"/>
        <end position="730"/>
    </location>
</feature>
<dbReference type="Gene3D" id="1.10.10.10">
    <property type="entry name" value="Winged helix-like DNA-binding domain superfamily/Winged helix DNA-binding domain"/>
    <property type="match status" value="1"/>
</dbReference>
<feature type="domain" description="Response regulatory" evidence="9">
    <location>
        <begin position="513"/>
        <end position="630"/>
    </location>
</feature>
<dbReference type="InterPro" id="IPR036890">
    <property type="entry name" value="HATPase_C_sf"/>
</dbReference>
<feature type="transmembrane region" description="Helical" evidence="6">
    <location>
        <begin position="138"/>
        <end position="155"/>
    </location>
</feature>
<reference evidence="10 11" key="1">
    <citation type="submission" date="2018-03" db="EMBL/GenBank/DDBJ databases">
        <title>Genomic Encyclopedia of Archaeal and Bacterial Type Strains, Phase II (KMG-II): from individual species to whole genera.</title>
        <authorList>
            <person name="Goeker M."/>
        </authorList>
    </citation>
    <scope>NUCLEOTIDE SEQUENCE [LARGE SCALE GENOMIC DNA]</scope>
    <source>
        <strain evidence="10 11">DSM 24859</strain>
    </source>
</reference>
<evidence type="ECO:0000256" key="6">
    <source>
        <dbReference type="SAM" id="Phobius"/>
    </source>
</evidence>
<feature type="transmembrane region" description="Helical" evidence="6">
    <location>
        <begin position="105"/>
        <end position="126"/>
    </location>
</feature>
<keyword evidence="6" id="KW-1133">Transmembrane helix</keyword>
<dbReference type="CDD" id="cd00082">
    <property type="entry name" value="HisKA"/>
    <property type="match status" value="1"/>
</dbReference>
<dbReference type="GO" id="GO:0003677">
    <property type="term" value="F:DNA binding"/>
    <property type="evidence" value="ECO:0007669"/>
    <property type="project" value="UniProtKB-KW"/>
</dbReference>
<organism evidence="10 11">
    <name type="scientific">Chitinophaga niastensis</name>
    <dbReference type="NCBI Taxonomy" id="536980"/>
    <lineage>
        <taxon>Bacteria</taxon>
        <taxon>Pseudomonadati</taxon>
        <taxon>Bacteroidota</taxon>
        <taxon>Chitinophagia</taxon>
        <taxon>Chitinophagales</taxon>
        <taxon>Chitinophagaceae</taxon>
        <taxon>Chitinophaga</taxon>
    </lineage>
</organism>
<dbReference type="SMART" id="SM00421">
    <property type="entry name" value="HTH_LUXR"/>
    <property type="match status" value="1"/>
</dbReference>